<sequence>MCGFVTVYSANPLNQIKPAQIEQGLKSIIHRGPDEGRVWQSNDQRMIMGHTRLSIIGLDNGIQPIHSTDGALHIVVNGEFYDFEKIRYELTRQGCKFVTQSDSEIALHLYQLYGTKGLEKLRGEFALVLFDQRQNLVIAMRDRAGVKPLFVAEDQGRYYFASEIKAIIDSGVRAVWDEASYNTRAFYLKNNTLFQNVQSVPAGHMMTLTPSGVTQQCYWDIDYPDADTLNASSLSDADAIQQVHDAIEESVKLRLRADVPIGVYLSGGVDSSAILGMATQLAGKPFDAYNLSFGEMEDYDENRFARLAAEKNGARFHTVPVTQKDLADNFEKAVWHNETPFFNAHGVAKYILSGIVQDAGNKVVLTGEGADEVFGGYPHFKRDMALFNTQGQNPDDVQAILQKMKANQAGYTQQGMPADVEWLTQQLGHGVSWLDNQAGWFKELQNVYADSQIERFGDVEPYRIFFNQLDHRKLAGIDPVHRSMYLWAKSFLPNFVLTTLGDRMEMAHSVEGRVPLLDHRVMELAATLPVHLKVRGNTEKFVFREAMKPYLPEELYKRKKHYFRAPPSTLMQQGPLFELVNDTLNSSSLDALPFFDSKKVRRLLAEMPKMSPQRLALLDPMLMELTSLCILQRKFNLASTPSVYKEAA</sequence>
<gene>
    <name evidence="12" type="primary">asnB</name>
    <name evidence="12" type="ORF">CAG72_03880</name>
</gene>
<evidence type="ECO:0000256" key="2">
    <source>
        <dbReference type="ARBA" id="ARBA00005752"/>
    </source>
</evidence>
<dbReference type="SUPFAM" id="SSF52402">
    <property type="entry name" value="Adenine nucleotide alpha hydrolases-like"/>
    <property type="match status" value="1"/>
</dbReference>
<dbReference type="Gene3D" id="3.40.50.620">
    <property type="entry name" value="HUPs"/>
    <property type="match status" value="2"/>
</dbReference>
<protein>
    <recommendedName>
        <fullName evidence="3">asparagine synthase (glutamine-hydrolyzing)</fullName>
        <ecNumber evidence="3">6.3.5.4</ecNumber>
    </recommendedName>
</protein>
<comment type="similarity">
    <text evidence="2">Belongs to the asparagine synthetase family.</text>
</comment>
<evidence type="ECO:0000256" key="5">
    <source>
        <dbReference type="ARBA" id="ARBA00022840"/>
    </source>
</evidence>
<dbReference type="Proteomes" id="UP000465712">
    <property type="component" value="Unassembled WGS sequence"/>
</dbReference>
<evidence type="ECO:0000256" key="10">
    <source>
        <dbReference type="PIRSR" id="PIRSR001589-3"/>
    </source>
</evidence>
<keyword evidence="4 9" id="KW-0547">Nucleotide-binding</keyword>
<dbReference type="GO" id="GO:0004066">
    <property type="term" value="F:asparagine synthase (glutamine-hydrolyzing) activity"/>
    <property type="evidence" value="ECO:0007669"/>
    <property type="project" value="UniProtKB-EC"/>
</dbReference>
<dbReference type="SUPFAM" id="SSF56235">
    <property type="entry name" value="N-terminal nucleophile aminohydrolases (Ntn hydrolases)"/>
    <property type="match status" value="1"/>
</dbReference>
<dbReference type="InterPro" id="IPR029055">
    <property type="entry name" value="Ntn_hydrolases_N"/>
</dbReference>
<keyword evidence="8" id="KW-0061">Asparagine biosynthesis</keyword>
<feature type="domain" description="Glutamine amidotransferase type-2" evidence="11">
    <location>
        <begin position="2"/>
        <end position="211"/>
    </location>
</feature>
<keyword evidence="5 9" id="KW-0067">ATP-binding</keyword>
<dbReference type="PROSITE" id="PS51278">
    <property type="entry name" value="GATASE_TYPE_2"/>
    <property type="match status" value="1"/>
</dbReference>
<dbReference type="PIRSF" id="PIRSF001589">
    <property type="entry name" value="Asn_synthetase_glu-h"/>
    <property type="match status" value="1"/>
</dbReference>
<evidence type="ECO:0000256" key="7">
    <source>
        <dbReference type="ARBA" id="ARBA00048741"/>
    </source>
</evidence>
<evidence type="ECO:0000256" key="1">
    <source>
        <dbReference type="ARBA" id="ARBA00005187"/>
    </source>
</evidence>
<dbReference type="Gene3D" id="3.60.20.10">
    <property type="entry name" value="Glutamine Phosphoribosylpyrophosphate, subunit 1, domain 1"/>
    <property type="match status" value="1"/>
</dbReference>
<dbReference type="GO" id="GO:0005524">
    <property type="term" value="F:ATP binding"/>
    <property type="evidence" value="ECO:0007669"/>
    <property type="project" value="UniProtKB-KW"/>
</dbReference>
<comment type="catalytic activity">
    <reaction evidence="7">
        <text>L-aspartate + L-glutamine + ATP + H2O = L-asparagine + L-glutamate + AMP + diphosphate + H(+)</text>
        <dbReference type="Rhea" id="RHEA:12228"/>
        <dbReference type="ChEBI" id="CHEBI:15377"/>
        <dbReference type="ChEBI" id="CHEBI:15378"/>
        <dbReference type="ChEBI" id="CHEBI:29985"/>
        <dbReference type="ChEBI" id="CHEBI:29991"/>
        <dbReference type="ChEBI" id="CHEBI:30616"/>
        <dbReference type="ChEBI" id="CHEBI:33019"/>
        <dbReference type="ChEBI" id="CHEBI:58048"/>
        <dbReference type="ChEBI" id="CHEBI:58359"/>
        <dbReference type="ChEBI" id="CHEBI:456215"/>
        <dbReference type="EC" id="6.3.5.4"/>
    </reaction>
</comment>
<evidence type="ECO:0000256" key="3">
    <source>
        <dbReference type="ARBA" id="ARBA00012737"/>
    </source>
</evidence>
<dbReference type="GO" id="GO:0005829">
    <property type="term" value="C:cytosol"/>
    <property type="evidence" value="ECO:0007669"/>
    <property type="project" value="TreeGrafter"/>
</dbReference>
<keyword evidence="6 8" id="KW-0315">Glutamine amidotransferase</keyword>
<dbReference type="EC" id="6.3.5.4" evidence="3"/>
<comment type="pathway">
    <text evidence="1">Amino-acid biosynthesis; L-asparagine biosynthesis; L-asparagine from L-aspartate (L-Gln route): step 1/1.</text>
</comment>
<dbReference type="EMBL" id="WXWW01000062">
    <property type="protein sequence ID" value="NAW64351.1"/>
    <property type="molecule type" value="Genomic_DNA"/>
</dbReference>
<dbReference type="GO" id="GO:0006529">
    <property type="term" value="P:asparagine biosynthetic process"/>
    <property type="evidence" value="ECO:0007669"/>
    <property type="project" value="UniProtKB-KW"/>
</dbReference>
<reference evidence="12 13" key="1">
    <citation type="submission" date="2017-05" db="EMBL/GenBank/DDBJ databases">
        <title>High clonality and local adaptation shapes Vibrionaceae linages within an endangered oasis.</title>
        <authorList>
            <person name="Vazquez-Rosas-Landa M."/>
        </authorList>
    </citation>
    <scope>NUCLEOTIDE SEQUENCE [LARGE SCALE GENOMIC DNA]</scope>
    <source>
        <strain evidence="12 13">P46_P4S1P180</strain>
    </source>
</reference>
<keyword evidence="12" id="KW-0436">Ligase</keyword>
<dbReference type="InterPro" id="IPR033738">
    <property type="entry name" value="AsnB_N"/>
</dbReference>
<name>A0A7X5ASJ0_9GAMM</name>
<evidence type="ECO:0000313" key="12">
    <source>
        <dbReference type="EMBL" id="NAW64351.1"/>
    </source>
</evidence>
<evidence type="ECO:0000256" key="6">
    <source>
        <dbReference type="ARBA" id="ARBA00022962"/>
    </source>
</evidence>
<dbReference type="Pfam" id="PF00733">
    <property type="entry name" value="Asn_synthase"/>
    <property type="match status" value="1"/>
</dbReference>
<dbReference type="Pfam" id="PF13537">
    <property type="entry name" value="GATase_7"/>
    <property type="match status" value="1"/>
</dbReference>
<dbReference type="InterPro" id="IPR001962">
    <property type="entry name" value="Asn_synthase"/>
</dbReference>
<dbReference type="InterPro" id="IPR051786">
    <property type="entry name" value="ASN_synthetase/amidase"/>
</dbReference>
<feature type="site" description="Important for beta-aspartyl-AMP intermediate formation" evidence="10">
    <location>
        <position position="368"/>
    </location>
</feature>
<organism evidence="12 13">
    <name type="scientific">Photobacterium halotolerans</name>
    <dbReference type="NCBI Taxonomy" id="265726"/>
    <lineage>
        <taxon>Bacteria</taxon>
        <taxon>Pseudomonadati</taxon>
        <taxon>Pseudomonadota</taxon>
        <taxon>Gammaproteobacteria</taxon>
        <taxon>Vibrionales</taxon>
        <taxon>Vibrionaceae</taxon>
        <taxon>Photobacterium</taxon>
    </lineage>
</organism>
<feature type="binding site" evidence="9">
    <location>
        <position position="102"/>
    </location>
    <ligand>
        <name>L-glutamine</name>
        <dbReference type="ChEBI" id="CHEBI:58359"/>
    </ligand>
</feature>
<dbReference type="CDD" id="cd00712">
    <property type="entry name" value="AsnB"/>
    <property type="match status" value="1"/>
</dbReference>
<keyword evidence="8" id="KW-0028">Amino-acid biosynthesis</keyword>
<accession>A0A7X5ASJ0</accession>
<dbReference type="PANTHER" id="PTHR43284">
    <property type="entry name" value="ASPARAGINE SYNTHETASE (GLUTAMINE-HYDROLYZING)"/>
    <property type="match status" value="1"/>
</dbReference>
<dbReference type="PANTHER" id="PTHR43284:SF1">
    <property type="entry name" value="ASPARAGINE SYNTHETASE"/>
    <property type="match status" value="1"/>
</dbReference>
<dbReference type="RefSeq" id="WP_161443024.1">
    <property type="nucleotide sequence ID" value="NZ_WXWW01000062.1"/>
</dbReference>
<feature type="active site" description="For GATase activity" evidence="8">
    <location>
        <position position="2"/>
    </location>
</feature>
<dbReference type="InterPro" id="IPR006426">
    <property type="entry name" value="Asn_synth_AEB"/>
</dbReference>
<evidence type="ECO:0000259" key="11">
    <source>
        <dbReference type="PROSITE" id="PS51278"/>
    </source>
</evidence>
<dbReference type="CDD" id="cd01991">
    <property type="entry name" value="Asn_synthase_B_C"/>
    <property type="match status" value="1"/>
</dbReference>
<evidence type="ECO:0000256" key="4">
    <source>
        <dbReference type="ARBA" id="ARBA00022741"/>
    </source>
</evidence>
<dbReference type="InterPro" id="IPR017932">
    <property type="entry name" value="GATase_2_dom"/>
</dbReference>
<comment type="caution">
    <text evidence="12">The sequence shown here is derived from an EMBL/GenBank/DDBJ whole genome shotgun (WGS) entry which is preliminary data.</text>
</comment>
<dbReference type="AlphaFoldDB" id="A0A7X5ASJ0"/>
<evidence type="ECO:0000313" key="13">
    <source>
        <dbReference type="Proteomes" id="UP000465712"/>
    </source>
</evidence>
<dbReference type="NCBIfam" id="TIGR01536">
    <property type="entry name" value="asn_synth_AEB"/>
    <property type="match status" value="1"/>
</dbReference>
<dbReference type="InterPro" id="IPR014729">
    <property type="entry name" value="Rossmann-like_a/b/a_fold"/>
</dbReference>
<evidence type="ECO:0000256" key="9">
    <source>
        <dbReference type="PIRSR" id="PIRSR001589-2"/>
    </source>
</evidence>
<proteinExistence type="inferred from homology"/>
<evidence type="ECO:0000256" key="8">
    <source>
        <dbReference type="PIRSR" id="PIRSR001589-1"/>
    </source>
</evidence>